<dbReference type="Proteomes" id="UP001489004">
    <property type="component" value="Unassembled WGS sequence"/>
</dbReference>
<comment type="catalytic activity">
    <reaction evidence="16">
        <text>L-glutamate + ATP = L-glutamyl 5-phosphate + ADP</text>
        <dbReference type="Rhea" id="RHEA:14877"/>
        <dbReference type="ChEBI" id="CHEBI:29985"/>
        <dbReference type="ChEBI" id="CHEBI:30616"/>
        <dbReference type="ChEBI" id="CHEBI:58274"/>
        <dbReference type="ChEBI" id="CHEBI:456216"/>
        <dbReference type="EC" id="2.7.2.11"/>
    </reaction>
</comment>
<keyword evidence="11" id="KW-0067">ATP-binding</keyword>
<keyword evidence="8" id="KW-0808">Transferase</keyword>
<dbReference type="HAMAP" id="MF_00412">
    <property type="entry name" value="ProA"/>
    <property type="match status" value="1"/>
</dbReference>
<evidence type="ECO:0000256" key="9">
    <source>
        <dbReference type="ARBA" id="ARBA00022741"/>
    </source>
</evidence>
<dbReference type="NCBIfam" id="TIGR00407">
    <property type="entry name" value="proA"/>
    <property type="match status" value="1"/>
</dbReference>
<keyword evidence="9" id="KW-0547">Nucleotide-binding</keyword>
<dbReference type="InterPro" id="IPR005766">
    <property type="entry name" value="P5_carboxy_syn"/>
</dbReference>
<dbReference type="PIRSF" id="PIRSF036429">
    <property type="entry name" value="P5C_syn"/>
    <property type="match status" value="1"/>
</dbReference>
<dbReference type="InterPro" id="IPR016162">
    <property type="entry name" value="Ald_DH_N"/>
</dbReference>
<dbReference type="NCBIfam" id="TIGR01027">
    <property type="entry name" value="proB"/>
    <property type="match status" value="1"/>
</dbReference>
<keyword evidence="14" id="KW-0511">Multifunctional enzyme</keyword>
<dbReference type="GO" id="GO:0004349">
    <property type="term" value="F:glutamate 5-kinase activity"/>
    <property type="evidence" value="ECO:0007669"/>
    <property type="project" value="UniProtKB-EC"/>
</dbReference>
<dbReference type="EMBL" id="JALJOR010000002">
    <property type="protein sequence ID" value="KAK9823708.1"/>
    <property type="molecule type" value="Genomic_DNA"/>
</dbReference>
<dbReference type="PRINTS" id="PR00474">
    <property type="entry name" value="GLU5KINASE"/>
</dbReference>
<feature type="domain" description="Aspartate/glutamate/uridylate kinase" evidence="19">
    <location>
        <begin position="70"/>
        <end position="318"/>
    </location>
</feature>
<evidence type="ECO:0000256" key="5">
    <source>
        <dbReference type="ARBA" id="ARBA00022490"/>
    </source>
</evidence>
<feature type="compositionally biased region" description="Polar residues" evidence="17">
    <location>
        <begin position="814"/>
        <end position="828"/>
    </location>
</feature>
<dbReference type="Gene3D" id="3.40.309.10">
    <property type="entry name" value="Aldehyde Dehydrogenase, Chain A, domain 2"/>
    <property type="match status" value="1"/>
</dbReference>
<comment type="pathway">
    <text evidence="2">Amino-acid biosynthesis; L-proline biosynthesis; L-glutamate 5-semialdehyde from L-glutamate: step 1/2.</text>
</comment>
<evidence type="ECO:0000256" key="12">
    <source>
        <dbReference type="ARBA" id="ARBA00022857"/>
    </source>
</evidence>
<comment type="similarity">
    <text evidence="4">In the N-terminal section; belongs to the glutamate 5-kinase family.</text>
</comment>
<evidence type="ECO:0000259" key="18">
    <source>
        <dbReference type="Pfam" id="PF00171"/>
    </source>
</evidence>
<organism evidence="20 21">
    <name type="scientific">[Myrmecia] bisecta</name>
    <dbReference type="NCBI Taxonomy" id="41462"/>
    <lineage>
        <taxon>Eukaryota</taxon>
        <taxon>Viridiplantae</taxon>
        <taxon>Chlorophyta</taxon>
        <taxon>core chlorophytes</taxon>
        <taxon>Trebouxiophyceae</taxon>
        <taxon>Trebouxiales</taxon>
        <taxon>Trebouxiaceae</taxon>
        <taxon>Myrmecia</taxon>
    </lineage>
</organism>
<comment type="pathway">
    <text evidence="1">Amino-acid biosynthesis; L-proline biosynthesis; L-glutamate 5-semialdehyde from L-glutamate: step 2/2.</text>
</comment>
<dbReference type="CDD" id="cd07079">
    <property type="entry name" value="ALDH_F18-19_ProA-GPR"/>
    <property type="match status" value="1"/>
</dbReference>
<comment type="catalytic activity">
    <reaction evidence="15">
        <text>L-glutamate 5-semialdehyde + phosphate + NADP(+) = L-glutamyl 5-phosphate + NADPH + H(+)</text>
        <dbReference type="Rhea" id="RHEA:19541"/>
        <dbReference type="ChEBI" id="CHEBI:15378"/>
        <dbReference type="ChEBI" id="CHEBI:43474"/>
        <dbReference type="ChEBI" id="CHEBI:57783"/>
        <dbReference type="ChEBI" id="CHEBI:58066"/>
        <dbReference type="ChEBI" id="CHEBI:58274"/>
        <dbReference type="ChEBI" id="CHEBI:58349"/>
        <dbReference type="EC" id="1.2.1.41"/>
    </reaction>
</comment>
<evidence type="ECO:0000256" key="13">
    <source>
        <dbReference type="ARBA" id="ARBA00023002"/>
    </source>
</evidence>
<evidence type="ECO:0000256" key="14">
    <source>
        <dbReference type="ARBA" id="ARBA00023268"/>
    </source>
</evidence>
<dbReference type="PANTHER" id="PTHR11063:SF8">
    <property type="entry name" value="DELTA-1-PYRROLINE-5-CARBOXYLATE SYNTHASE"/>
    <property type="match status" value="1"/>
</dbReference>
<sequence length="874" mass="92120">MAGSYEAPSLLAQQVQLVDGPADVTTSKPSMGTAAASMSMSNIADGFVKHTEQTFGRAHPSREGVKSARRIVVKVGTAVVTRSKDARLALGRLGSLVEQLEALVRSGRQMILVTSGAVSVGRQRLRQQQILNSSPLEMQIAGPAAVSSRAAAAAGQSGLMALYDSLFSMMDIQAAQVLVTANDFSDPSFRANLSATAEDLLSMNVVPVFNENDAISSRPQSMQADDPANAFRDNDGLAALLAVELKADLLCLLTDVDGLYTGPPSHPESSIIHTYCPAVHNQLIKFGDNSKGGRGGMTAKVAAAWMAAEQGCTTVITNGKATDSILKVVSGQLEGTLFDTESARLVELEHEAGQNPQQVVKPADVARDAAVAARDASRILQSLTSKEREQILYKIADALEAAEEEIMAANAADVQAAEGKIDANVMQRLALKPQKIKQLGAGIRSIAAQEEPIRKVLSRLEVAEGLTLEKVTAPIGVLLIIFEARPDALPQIAALAIRSGNGLLLKGGKEASRSNTVLHRIIVDTIADAHPEVGRSLINLITSRADVDQLLKLDDVIDLVIPRGSNALVSHIQQNTKIAVLGHADGICHIYLDPAVDIGAACRVCVDAKTDYPAACNAVEKILVHSDLARDGRLFQLQTSLRNAGVSILGGERAVATLGLPPAPSARHEYGTLAVTLELVDSMDEAIDHIHANGSGHTECILTEDPVAAEAFLRRVDSACVNHNASTRFSDGFRFGLGAEVGISTSRIHARGPVGVEGLLTTRWLLRGHGHTVEKDAHISYTHKPLPLDNPQVKAAIREAEEEAAAKRAQQARPTSPVTIKGSLNPSHANGLHGADSSRSSVISTSRAVSTKAGSAIAHAAEVIFGSVSSANSA</sequence>
<evidence type="ECO:0000256" key="3">
    <source>
        <dbReference type="ARBA" id="ARBA00006300"/>
    </source>
</evidence>
<evidence type="ECO:0000256" key="10">
    <source>
        <dbReference type="ARBA" id="ARBA00022777"/>
    </source>
</evidence>
<dbReference type="Pfam" id="PF00696">
    <property type="entry name" value="AA_kinase"/>
    <property type="match status" value="1"/>
</dbReference>
<feature type="region of interest" description="Disordered" evidence="17">
    <location>
        <begin position="802"/>
        <end position="843"/>
    </location>
</feature>
<name>A0AAW1QR77_9CHLO</name>
<dbReference type="InterPro" id="IPR019797">
    <property type="entry name" value="Glutamate_5-kinase_CS"/>
</dbReference>
<evidence type="ECO:0000256" key="4">
    <source>
        <dbReference type="ARBA" id="ARBA00009302"/>
    </source>
</evidence>
<dbReference type="Gene3D" id="3.40.605.10">
    <property type="entry name" value="Aldehyde Dehydrogenase, Chain A, domain 1"/>
    <property type="match status" value="1"/>
</dbReference>
<dbReference type="GO" id="GO:0005737">
    <property type="term" value="C:cytoplasm"/>
    <property type="evidence" value="ECO:0007669"/>
    <property type="project" value="InterPro"/>
</dbReference>
<dbReference type="SUPFAM" id="SSF53633">
    <property type="entry name" value="Carbamate kinase-like"/>
    <property type="match status" value="1"/>
</dbReference>
<dbReference type="InterPro" id="IPR016163">
    <property type="entry name" value="Ald_DH_C"/>
</dbReference>
<evidence type="ECO:0000259" key="19">
    <source>
        <dbReference type="Pfam" id="PF00696"/>
    </source>
</evidence>
<keyword evidence="10" id="KW-0418">Kinase</keyword>
<evidence type="ECO:0008006" key="22">
    <source>
        <dbReference type="Google" id="ProtNLM"/>
    </source>
</evidence>
<keyword evidence="12" id="KW-0521">NADP</keyword>
<dbReference type="HAMAP" id="MF_00456">
    <property type="entry name" value="ProB"/>
    <property type="match status" value="1"/>
</dbReference>
<keyword evidence="6" id="KW-0028">Amino-acid biosynthesis</keyword>
<dbReference type="PANTHER" id="PTHR11063">
    <property type="entry name" value="GLUTAMATE SEMIALDEHYDE DEHYDROGENASE"/>
    <property type="match status" value="1"/>
</dbReference>
<protein>
    <recommendedName>
        <fullName evidence="22">Glutamate-5-semialdehyde dehydrogenase</fullName>
    </recommendedName>
</protein>
<keyword evidence="21" id="KW-1185">Reference proteome</keyword>
<dbReference type="NCBIfam" id="TIGR01092">
    <property type="entry name" value="P5CS"/>
    <property type="match status" value="1"/>
</dbReference>
<reference evidence="20 21" key="1">
    <citation type="journal article" date="2024" name="Nat. Commun.">
        <title>Phylogenomics reveals the evolutionary origins of lichenization in chlorophyte algae.</title>
        <authorList>
            <person name="Puginier C."/>
            <person name="Libourel C."/>
            <person name="Otte J."/>
            <person name="Skaloud P."/>
            <person name="Haon M."/>
            <person name="Grisel S."/>
            <person name="Petersen M."/>
            <person name="Berrin J.G."/>
            <person name="Delaux P.M."/>
            <person name="Dal Grande F."/>
            <person name="Keller J."/>
        </authorList>
    </citation>
    <scope>NUCLEOTIDE SEQUENCE [LARGE SCALE GENOMIC DNA]</scope>
    <source>
        <strain evidence="20 21">SAG 2043</strain>
    </source>
</reference>
<dbReference type="InterPro" id="IPR000965">
    <property type="entry name" value="GPR_dom"/>
</dbReference>
<evidence type="ECO:0000313" key="21">
    <source>
        <dbReference type="Proteomes" id="UP001489004"/>
    </source>
</evidence>
<evidence type="ECO:0000256" key="6">
    <source>
        <dbReference type="ARBA" id="ARBA00022605"/>
    </source>
</evidence>
<gene>
    <name evidence="20" type="ORF">WJX72_004820</name>
</gene>
<dbReference type="InterPro" id="IPR001057">
    <property type="entry name" value="Glu/AcGlu_kinase"/>
</dbReference>
<evidence type="ECO:0000256" key="16">
    <source>
        <dbReference type="ARBA" id="ARBA00049141"/>
    </source>
</evidence>
<comment type="similarity">
    <text evidence="3">In the C-terminal section; belongs to the gamma-glutamyl phosphate reductase family.</text>
</comment>
<evidence type="ECO:0000256" key="7">
    <source>
        <dbReference type="ARBA" id="ARBA00022650"/>
    </source>
</evidence>
<dbReference type="GO" id="GO:0004350">
    <property type="term" value="F:glutamate-5-semialdehyde dehydrogenase activity"/>
    <property type="evidence" value="ECO:0007669"/>
    <property type="project" value="UniProtKB-EC"/>
</dbReference>
<dbReference type="Gene3D" id="3.40.1160.10">
    <property type="entry name" value="Acetylglutamate kinase-like"/>
    <property type="match status" value="1"/>
</dbReference>
<feature type="domain" description="Aldehyde dehydrogenase" evidence="18">
    <location>
        <begin position="366"/>
        <end position="629"/>
    </location>
</feature>
<accession>A0AAW1QR77</accession>
<proteinExistence type="inferred from homology"/>
<evidence type="ECO:0000256" key="2">
    <source>
        <dbReference type="ARBA" id="ARBA00005185"/>
    </source>
</evidence>
<evidence type="ECO:0000256" key="17">
    <source>
        <dbReference type="SAM" id="MobiDB-lite"/>
    </source>
</evidence>
<dbReference type="FunFam" id="3.40.1160.10:FF:000006">
    <property type="entry name" value="Glutamate 5-kinase"/>
    <property type="match status" value="1"/>
</dbReference>
<dbReference type="PROSITE" id="PS01223">
    <property type="entry name" value="PROA"/>
    <property type="match status" value="1"/>
</dbReference>
<dbReference type="NCBIfam" id="NF001221">
    <property type="entry name" value="PRK00197.1"/>
    <property type="match status" value="1"/>
</dbReference>
<keyword evidence="7" id="KW-0641">Proline biosynthesis</keyword>
<keyword evidence="13" id="KW-0560">Oxidoreductase</keyword>
<dbReference type="InterPro" id="IPR016161">
    <property type="entry name" value="Ald_DH/histidinol_DH"/>
</dbReference>
<dbReference type="InterPro" id="IPR036393">
    <property type="entry name" value="AceGlu_kinase-like_sf"/>
</dbReference>
<dbReference type="GO" id="GO:0005524">
    <property type="term" value="F:ATP binding"/>
    <property type="evidence" value="ECO:0007669"/>
    <property type="project" value="UniProtKB-KW"/>
</dbReference>
<keyword evidence="5" id="KW-0963">Cytoplasm</keyword>
<dbReference type="InterPro" id="IPR020593">
    <property type="entry name" value="G-glutamylP_reductase_CS"/>
</dbReference>
<dbReference type="PROSITE" id="PS00902">
    <property type="entry name" value="GLUTAMATE_5_KINASE"/>
    <property type="match status" value="1"/>
</dbReference>
<dbReference type="SUPFAM" id="SSF53720">
    <property type="entry name" value="ALDH-like"/>
    <property type="match status" value="1"/>
</dbReference>
<evidence type="ECO:0000313" key="20">
    <source>
        <dbReference type="EMBL" id="KAK9823708.1"/>
    </source>
</evidence>
<dbReference type="Pfam" id="PF00171">
    <property type="entry name" value="Aldedh"/>
    <property type="match status" value="1"/>
</dbReference>
<dbReference type="GO" id="GO:0009084">
    <property type="term" value="P:glutamine family amino acid biosynthetic process"/>
    <property type="evidence" value="ECO:0007669"/>
    <property type="project" value="UniProtKB-ARBA"/>
</dbReference>
<evidence type="ECO:0000256" key="8">
    <source>
        <dbReference type="ARBA" id="ARBA00022679"/>
    </source>
</evidence>
<dbReference type="AlphaFoldDB" id="A0AAW1QR77"/>
<dbReference type="InterPro" id="IPR005715">
    <property type="entry name" value="Glu_5kinase/COase_Synthase"/>
</dbReference>
<dbReference type="InterPro" id="IPR015590">
    <property type="entry name" value="Aldehyde_DH_dom"/>
</dbReference>
<evidence type="ECO:0000256" key="11">
    <source>
        <dbReference type="ARBA" id="ARBA00022840"/>
    </source>
</evidence>
<comment type="caution">
    <text evidence="20">The sequence shown here is derived from an EMBL/GenBank/DDBJ whole genome shotgun (WGS) entry which is preliminary data.</text>
</comment>
<evidence type="ECO:0000256" key="1">
    <source>
        <dbReference type="ARBA" id="ARBA00004985"/>
    </source>
</evidence>
<evidence type="ECO:0000256" key="15">
    <source>
        <dbReference type="ARBA" id="ARBA00049024"/>
    </source>
</evidence>
<dbReference type="InterPro" id="IPR001048">
    <property type="entry name" value="Asp/Glu/Uridylate_kinase"/>
</dbReference>